<dbReference type="Proteomes" id="UP000480548">
    <property type="component" value="Unassembled WGS sequence"/>
</dbReference>
<feature type="region of interest" description="Disordered" evidence="1">
    <location>
        <begin position="854"/>
        <end position="1036"/>
    </location>
</feature>
<feature type="compositionally biased region" description="Low complexity" evidence="1">
    <location>
        <begin position="196"/>
        <end position="226"/>
    </location>
</feature>
<feature type="compositionally biased region" description="Acidic residues" evidence="1">
    <location>
        <begin position="972"/>
        <end position="985"/>
    </location>
</feature>
<dbReference type="AlphaFoldDB" id="A0A7C8JW99"/>
<name>A0A7C8JW99_ORBOL</name>
<feature type="compositionally biased region" description="Polar residues" evidence="1">
    <location>
        <begin position="347"/>
        <end position="365"/>
    </location>
</feature>
<feature type="compositionally biased region" description="Basic and acidic residues" evidence="1">
    <location>
        <begin position="918"/>
        <end position="930"/>
    </location>
</feature>
<feature type="region of interest" description="Disordered" evidence="1">
    <location>
        <begin position="1"/>
        <end position="59"/>
    </location>
</feature>
<feature type="compositionally biased region" description="Low complexity" evidence="1">
    <location>
        <begin position="14"/>
        <end position="27"/>
    </location>
</feature>
<feature type="region of interest" description="Disordered" evidence="1">
    <location>
        <begin position="633"/>
        <end position="664"/>
    </location>
</feature>
<feature type="compositionally biased region" description="Acidic residues" evidence="1">
    <location>
        <begin position="1008"/>
        <end position="1019"/>
    </location>
</feature>
<feature type="compositionally biased region" description="Low complexity" evidence="1">
    <location>
        <begin position="233"/>
        <end position="250"/>
    </location>
</feature>
<organism evidence="2 3">
    <name type="scientific">Orbilia oligospora</name>
    <name type="common">Nematode-trapping fungus</name>
    <name type="synonym">Arthrobotrys oligospora</name>
    <dbReference type="NCBI Taxonomy" id="2813651"/>
    <lineage>
        <taxon>Eukaryota</taxon>
        <taxon>Fungi</taxon>
        <taxon>Dikarya</taxon>
        <taxon>Ascomycota</taxon>
        <taxon>Pezizomycotina</taxon>
        <taxon>Orbiliomycetes</taxon>
        <taxon>Orbiliales</taxon>
        <taxon>Orbiliaceae</taxon>
        <taxon>Orbilia</taxon>
    </lineage>
</organism>
<feature type="compositionally biased region" description="Acidic residues" evidence="1">
    <location>
        <begin position="860"/>
        <end position="869"/>
    </location>
</feature>
<feature type="compositionally biased region" description="Basic and acidic residues" evidence="1">
    <location>
        <begin position="649"/>
        <end position="659"/>
    </location>
</feature>
<feature type="compositionally biased region" description="Polar residues" evidence="1">
    <location>
        <begin position="40"/>
        <end position="59"/>
    </location>
</feature>
<dbReference type="Pfam" id="PF10336">
    <property type="entry name" value="DUF2420"/>
    <property type="match status" value="1"/>
</dbReference>
<feature type="compositionally biased region" description="Polar residues" evidence="1">
    <location>
        <begin position="1"/>
        <end position="13"/>
    </location>
</feature>
<feature type="region of interest" description="Disordered" evidence="1">
    <location>
        <begin position="196"/>
        <end position="484"/>
    </location>
</feature>
<evidence type="ECO:0000313" key="2">
    <source>
        <dbReference type="EMBL" id="KAF3144092.1"/>
    </source>
</evidence>
<feature type="region of interest" description="Disordered" evidence="1">
    <location>
        <begin position="785"/>
        <end position="807"/>
    </location>
</feature>
<evidence type="ECO:0000313" key="3">
    <source>
        <dbReference type="Proteomes" id="UP000480548"/>
    </source>
</evidence>
<dbReference type="EMBL" id="WIQZ01000007">
    <property type="protein sequence ID" value="KAF3144092.1"/>
    <property type="molecule type" value="Genomic_DNA"/>
</dbReference>
<sequence length="1036" mass="114207">MSVAYPNQNNVGPSSDSFSASAAFSFDQHNPTQVFGAINSDPQSQMQDQMPGQMPSQSLSVPMIQVSQAGFTSDYDMGNAPRDEDIDIDLDLDTYDEDDDMNLDDLSATPIPTVIDDPMETAANIPAPSLIFGQPGLSVPSERYNMEQANDDEMVDDALSQVINEVMTDADPPEVPPEVIVQYDFQALQPIQPLQQFQQQQPIQHLPVEQQTTAQQQSVRQQHIQQESTQQLPEQASEQSQNQASQPSNQPTTAESGISNPEVLAGSPDKTTSAQELPAATEEPNVVSNTPFGSEVVKPQSPPSNAQNVERQHPEEQLLEPEIVPPTEDPATPPSLPTPDADELKTPQASNHKTPKHQTPSSSTDPLRISQAETIALENPTPDVNQRDWYALEGQGVSGSPPAPTYPAHQEIPTSPLHGPSGSGSSRRSLPSDPEALSPHTPHSEQDTERVPPSQSSQHLEEESSHDQGHEQTRDEGHTDVAHDDPLLTHPVLVVYRDLEFSLFPISGEKSNLPETCFLPDRSHLGSPLSKLVAALRDVLGEEFTSSEELILNFTALGVEFEEENNQMNNFTLYDLLGLFSKLLAQDGVEEARPLHISLTSRKKYIPRLEMIHSHIVEGGGLASWRHILASTHGQPPESAQTNEPGDAPLEKAKTATDEHADDELELEEFEKGLGAEDVYYGGENHQTDVQPEATTVATVDVPQSPSQTIIQERKTSATQETSNTDVSNVPETQLSQHLEATPNAEVRLNVVDHSHDSSYIKDDEASFVTAEEKQQDTSVLYSASRSYGLPDSPSSNEEPELKSEEHHKGIADYTHNYEELGVEENQVENHDAYDIHLLPFLDDGLLNFDEQDHDHREEKEEDEEEDAQDEKSSSTLHEVPEGETDNQAILQGSSKDGTDNINDTNWQEWSYAEADENEHGEYQYEEGHEGSAYVEAAYDLPEDLSETAEAAGDTFELDPNEFAEYPLPFSEVDDEEEPEYDDDAPLLGLDHHDTLSTATSTKRAREDDDEEIEDELSENGEVRGSPPASKKHKSL</sequence>
<dbReference type="InterPro" id="IPR018822">
    <property type="entry name" value="UPF0646"/>
</dbReference>
<comment type="caution">
    <text evidence="2">The sequence shown here is derived from an EMBL/GenBank/DDBJ whole genome shotgun (WGS) entry which is preliminary data.</text>
</comment>
<accession>A0A7C8JW99</accession>
<proteinExistence type="predicted"/>
<gene>
    <name evidence="2" type="ORF">TWF703_009386</name>
</gene>
<evidence type="ECO:0000256" key="1">
    <source>
        <dbReference type="SAM" id="MobiDB-lite"/>
    </source>
</evidence>
<feature type="compositionally biased region" description="Pro residues" evidence="1">
    <location>
        <begin position="323"/>
        <end position="337"/>
    </location>
</feature>
<protein>
    <submittedName>
        <fullName evidence="2">Uncharacterized protein</fullName>
    </submittedName>
</protein>
<reference evidence="2 3" key="1">
    <citation type="submission" date="2019-06" db="EMBL/GenBank/DDBJ databases">
        <authorList>
            <person name="Palmer J.M."/>
        </authorList>
    </citation>
    <scope>NUCLEOTIDE SEQUENCE [LARGE SCALE GENOMIC DNA]</scope>
    <source>
        <strain evidence="2 3">TWF703</strain>
    </source>
</reference>
<feature type="compositionally biased region" description="Low complexity" evidence="1">
    <location>
        <begin position="415"/>
        <end position="432"/>
    </location>
</feature>
<feature type="compositionally biased region" description="Basic and acidic residues" evidence="1">
    <location>
        <begin position="459"/>
        <end position="484"/>
    </location>
</feature>
<feature type="compositionally biased region" description="Polar residues" evidence="1">
    <location>
        <begin position="886"/>
        <end position="909"/>
    </location>
</feature>
<feature type="compositionally biased region" description="Polar residues" evidence="1">
    <location>
        <begin position="633"/>
        <end position="644"/>
    </location>
</feature>